<dbReference type="KEGG" id="aalt:CC77DRAFT_1088856"/>
<evidence type="ECO:0000313" key="2">
    <source>
        <dbReference type="Proteomes" id="UP000077248"/>
    </source>
</evidence>
<sequence>MVSRKRSLTYPTDAPTAKRLRHVRALRRAAQRDPSQLDRITEYNAIESPLLRLPAEIRDVIYASVFEDEQWVFHDDDPSYGKGFLSSRSFRQSNFGLLSTSRQLRAETELLPYKLATFHFRFYDWDDWSEVAWLGRLLMRFFETRTVEQLQAMTTVTVSGHVDVLNMYIHYRGNVASWFDFLPPMSGKAPTQKWKSLQKQLGAKRTGLDF</sequence>
<name>A0A177DQQ9_ALTAL</name>
<reference evidence="1 2" key="1">
    <citation type="submission" date="2016-05" db="EMBL/GenBank/DDBJ databases">
        <title>Comparative analysis of secretome profiles of manganese(II)-oxidizing ascomycete fungi.</title>
        <authorList>
            <consortium name="DOE Joint Genome Institute"/>
            <person name="Zeiner C.A."/>
            <person name="Purvine S.O."/>
            <person name="Zink E.M."/>
            <person name="Wu S."/>
            <person name="Pasa-Tolic L."/>
            <person name="Chaput D.L."/>
            <person name="Haridas S."/>
            <person name="Grigoriev I.V."/>
            <person name="Santelli C.M."/>
            <person name="Hansel C.M."/>
        </authorList>
    </citation>
    <scope>NUCLEOTIDE SEQUENCE [LARGE SCALE GENOMIC DNA]</scope>
    <source>
        <strain evidence="1 2">SRC1lrK2f</strain>
    </source>
</reference>
<dbReference type="PANTHER" id="PTHR42085:SF1">
    <property type="entry name" value="F-BOX DOMAIN-CONTAINING PROTEIN"/>
    <property type="match status" value="1"/>
</dbReference>
<gene>
    <name evidence="1" type="ORF">CC77DRAFT_1088856</name>
</gene>
<organism evidence="1 2">
    <name type="scientific">Alternaria alternata</name>
    <name type="common">Alternaria rot fungus</name>
    <name type="synonym">Torula alternata</name>
    <dbReference type="NCBI Taxonomy" id="5599"/>
    <lineage>
        <taxon>Eukaryota</taxon>
        <taxon>Fungi</taxon>
        <taxon>Dikarya</taxon>
        <taxon>Ascomycota</taxon>
        <taxon>Pezizomycotina</taxon>
        <taxon>Dothideomycetes</taxon>
        <taxon>Pleosporomycetidae</taxon>
        <taxon>Pleosporales</taxon>
        <taxon>Pleosporineae</taxon>
        <taxon>Pleosporaceae</taxon>
        <taxon>Alternaria</taxon>
        <taxon>Alternaria sect. Alternaria</taxon>
        <taxon>Alternaria alternata complex</taxon>
    </lineage>
</organism>
<accession>A0A177DQQ9</accession>
<evidence type="ECO:0000313" key="1">
    <source>
        <dbReference type="EMBL" id="OAG21837.1"/>
    </source>
</evidence>
<protein>
    <submittedName>
        <fullName evidence="1">Uncharacterized protein</fullName>
    </submittedName>
</protein>
<dbReference type="VEuPathDB" id="FungiDB:CC77DRAFT_1088856"/>
<dbReference type="Proteomes" id="UP000077248">
    <property type="component" value="Unassembled WGS sequence"/>
</dbReference>
<dbReference type="PANTHER" id="PTHR42085">
    <property type="entry name" value="F-BOX DOMAIN-CONTAINING PROTEIN"/>
    <property type="match status" value="1"/>
</dbReference>
<dbReference type="AlphaFoldDB" id="A0A177DQQ9"/>
<dbReference type="EMBL" id="KV441476">
    <property type="protein sequence ID" value="OAG21837.1"/>
    <property type="molecule type" value="Genomic_DNA"/>
</dbReference>
<dbReference type="GeneID" id="29115066"/>
<dbReference type="InterPro" id="IPR038883">
    <property type="entry name" value="AN11006-like"/>
</dbReference>
<dbReference type="RefSeq" id="XP_018387258.1">
    <property type="nucleotide sequence ID" value="XM_018529472.1"/>
</dbReference>
<keyword evidence="2" id="KW-1185">Reference proteome</keyword>
<proteinExistence type="predicted"/>